<dbReference type="Proteomes" id="UP000235672">
    <property type="component" value="Unassembled WGS sequence"/>
</dbReference>
<organism evidence="1 2">
    <name type="scientific">Hyaloscypha hepaticicola</name>
    <dbReference type="NCBI Taxonomy" id="2082293"/>
    <lineage>
        <taxon>Eukaryota</taxon>
        <taxon>Fungi</taxon>
        <taxon>Dikarya</taxon>
        <taxon>Ascomycota</taxon>
        <taxon>Pezizomycotina</taxon>
        <taxon>Leotiomycetes</taxon>
        <taxon>Helotiales</taxon>
        <taxon>Hyaloscyphaceae</taxon>
        <taxon>Hyaloscypha</taxon>
    </lineage>
</organism>
<keyword evidence="2" id="KW-1185">Reference proteome</keyword>
<reference evidence="1 2" key="1">
    <citation type="submission" date="2016-05" db="EMBL/GenBank/DDBJ databases">
        <title>A degradative enzymes factory behind the ericoid mycorrhizal symbiosis.</title>
        <authorList>
            <consortium name="DOE Joint Genome Institute"/>
            <person name="Martino E."/>
            <person name="Morin E."/>
            <person name="Grelet G."/>
            <person name="Kuo A."/>
            <person name="Kohler A."/>
            <person name="Daghino S."/>
            <person name="Barry K."/>
            <person name="Choi C."/>
            <person name="Cichocki N."/>
            <person name="Clum A."/>
            <person name="Copeland A."/>
            <person name="Hainaut M."/>
            <person name="Haridas S."/>
            <person name="Labutti K."/>
            <person name="Lindquist E."/>
            <person name="Lipzen A."/>
            <person name="Khouja H.-R."/>
            <person name="Murat C."/>
            <person name="Ohm R."/>
            <person name="Olson A."/>
            <person name="Spatafora J."/>
            <person name="Veneault-Fourrey C."/>
            <person name="Henrissat B."/>
            <person name="Grigoriev I."/>
            <person name="Martin F."/>
            <person name="Perotto S."/>
        </authorList>
    </citation>
    <scope>NUCLEOTIDE SEQUENCE [LARGE SCALE GENOMIC DNA]</scope>
    <source>
        <strain evidence="1 2">UAMH 7357</strain>
    </source>
</reference>
<evidence type="ECO:0000313" key="2">
    <source>
        <dbReference type="Proteomes" id="UP000235672"/>
    </source>
</evidence>
<evidence type="ECO:0000313" key="1">
    <source>
        <dbReference type="EMBL" id="PMD15621.1"/>
    </source>
</evidence>
<sequence length="81" mass="9094">MDVCYLSFASVATFRCYHSFHWILWEPRLFLLEPHSHSPSSNRPTIGTCVVGPLLRDPAQCSFNIGGLGKLNCRSEIAKRG</sequence>
<dbReference type="AlphaFoldDB" id="A0A2J6PNK4"/>
<dbReference type="EMBL" id="KZ613512">
    <property type="protein sequence ID" value="PMD15621.1"/>
    <property type="molecule type" value="Genomic_DNA"/>
</dbReference>
<name>A0A2J6PNK4_9HELO</name>
<accession>A0A2J6PNK4</accession>
<proteinExistence type="predicted"/>
<protein>
    <submittedName>
        <fullName evidence="1">Uncharacterized protein</fullName>
    </submittedName>
</protein>
<gene>
    <name evidence="1" type="ORF">NA56DRAFT_333055</name>
</gene>